<proteinExistence type="predicted"/>
<keyword evidence="6" id="KW-1185">Reference proteome</keyword>
<keyword evidence="2" id="KW-1015">Disulfide bond</keyword>
<evidence type="ECO:0000256" key="1">
    <source>
        <dbReference type="ARBA" id="ARBA00022729"/>
    </source>
</evidence>
<protein>
    <submittedName>
        <fullName evidence="5">SPON1 protein</fullName>
    </submittedName>
</protein>
<dbReference type="FunFam" id="2.20.100.10:FF:000013">
    <property type="entry name" value="Spondin 1a"/>
    <property type="match status" value="1"/>
</dbReference>
<dbReference type="AlphaFoldDB" id="A0A7L2QWR4"/>
<dbReference type="EMBL" id="VYZR01074844">
    <property type="protein sequence ID" value="NXS00676.1"/>
    <property type="molecule type" value="Genomic_DNA"/>
</dbReference>
<dbReference type="InterPro" id="IPR036383">
    <property type="entry name" value="TSP1_rpt_sf"/>
</dbReference>
<dbReference type="Pfam" id="PF00090">
    <property type="entry name" value="TSP_1"/>
    <property type="match status" value="1"/>
</dbReference>
<evidence type="ECO:0000256" key="3">
    <source>
        <dbReference type="ARBA" id="ARBA00023180"/>
    </source>
</evidence>
<dbReference type="Proteomes" id="UP000570288">
    <property type="component" value="Unassembled WGS sequence"/>
</dbReference>
<evidence type="ECO:0000313" key="5">
    <source>
        <dbReference type="EMBL" id="NXS00676.1"/>
    </source>
</evidence>
<accession>A0A7L2QWR4</accession>
<dbReference type="FunFam" id="2.20.100.10:FF:000026">
    <property type="entry name" value="Spondin 1"/>
    <property type="match status" value="1"/>
</dbReference>
<gene>
    <name evidence="5" type="primary">Spon1</name>
    <name evidence="5" type="ORF">OXYMAD_R04742</name>
</gene>
<dbReference type="PANTHER" id="PTHR11311:SF16">
    <property type="entry name" value="SPONDIN-1"/>
    <property type="match status" value="1"/>
</dbReference>
<dbReference type="InterPro" id="IPR051418">
    <property type="entry name" value="Spondin/Thrombospondin_T1"/>
</dbReference>
<organism evidence="5 6">
    <name type="scientific">Oxylabes madagascariensis</name>
    <name type="common">white-throated Oxylabes</name>
    <dbReference type="NCBI Taxonomy" id="98144"/>
    <lineage>
        <taxon>Eukaryota</taxon>
        <taxon>Metazoa</taxon>
        <taxon>Chordata</taxon>
        <taxon>Craniata</taxon>
        <taxon>Vertebrata</taxon>
        <taxon>Euteleostomi</taxon>
        <taxon>Archelosauria</taxon>
        <taxon>Archosauria</taxon>
        <taxon>Dinosauria</taxon>
        <taxon>Saurischia</taxon>
        <taxon>Theropoda</taxon>
        <taxon>Coelurosauria</taxon>
        <taxon>Aves</taxon>
        <taxon>Neognathae</taxon>
        <taxon>Neoaves</taxon>
        <taxon>Telluraves</taxon>
        <taxon>Australaves</taxon>
        <taxon>Passeriformes</taxon>
        <taxon>Sylvioidea</taxon>
        <taxon>Timaliidae</taxon>
        <taxon>Oxylabes</taxon>
    </lineage>
</organism>
<feature type="domain" description="Spondin-like TSP1" evidence="4">
    <location>
        <begin position="61"/>
        <end position="112"/>
    </location>
</feature>
<dbReference type="SMART" id="SM00209">
    <property type="entry name" value="TSP1"/>
    <property type="match status" value="2"/>
</dbReference>
<dbReference type="InterPro" id="IPR000884">
    <property type="entry name" value="TSP1_rpt"/>
</dbReference>
<name>A0A7L2QWR4_9PASS</name>
<evidence type="ECO:0000256" key="2">
    <source>
        <dbReference type="ARBA" id="ARBA00023157"/>
    </source>
</evidence>
<dbReference type="GO" id="GO:0007155">
    <property type="term" value="P:cell adhesion"/>
    <property type="evidence" value="ECO:0007669"/>
    <property type="project" value="TreeGrafter"/>
</dbReference>
<dbReference type="PROSITE" id="PS50092">
    <property type="entry name" value="TSP1"/>
    <property type="match status" value="2"/>
</dbReference>
<keyword evidence="3" id="KW-0325">Glycoprotein</keyword>
<feature type="non-terminal residue" evidence="5">
    <location>
        <position position="127"/>
    </location>
</feature>
<dbReference type="GO" id="GO:0031012">
    <property type="term" value="C:extracellular matrix"/>
    <property type="evidence" value="ECO:0007669"/>
    <property type="project" value="TreeGrafter"/>
</dbReference>
<dbReference type="InterPro" id="IPR044004">
    <property type="entry name" value="TSP1_spondin_dom"/>
</dbReference>
<sequence length="127" mass="14491">TAPSSCLVTEWSEWDECSASCGTGMKRRHRMIKMTPADGSMCKAETTEAEKCMMPECPIDCELTEWSQWSECNTSCGKGHMIRMRMIKIEPQFGGTACPETVQRTKCRVRKCLRGAGMEKRRWKEAR</sequence>
<comment type="caution">
    <text evidence="5">The sequence shown here is derived from an EMBL/GenBank/DDBJ whole genome shotgun (WGS) entry which is preliminary data.</text>
</comment>
<dbReference type="PANTHER" id="PTHR11311">
    <property type="entry name" value="SPONDIN"/>
    <property type="match status" value="1"/>
</dbReference>
<dbReference type="SUPFAM" id="SSF82895">
    <property type="entry name" value="TSP-1 type 1 repeat"/>
    <property type="match status" value="2"/>
</dbReference>
<evidence type="ECO:0000313" key="6">
    <source>
        <dbReference type="Proteomes" id="UP000570288"/>
    </source>
</evidence>
<dbReference type="OrthoDB" id="347314at2759"/>
<dbReference type="Pfam" id="PF19028">
    <property type="entry name" value="TSP1_spondin"/>
    <property type="match status" value="1"/>
</dbReference>
<keyword evidence="1" id="KW-0732">Signal</keyword>
<reference evidence="5 6" key="1">
    <citation type="submission" date="2019-09" db="EMBL/GenBank/DDBJ databases">
        <title>Bird 10,000 Genomes (B10K) Project - Family phase.</title>
        <authorList>
            <person name="Zhang G."/>
        </authorList>
    </citation>
    <scope>NUCLEOTIDE SEQUENCE [LARGE SCALE GENOMIC DNA]</scope>
    <source>
        <strain evidence="5">B10K-DU-002-81</strain>
    </source>
</reference>
<evidence type="ECO:0000259" key="4">
    <source>
        <dbReference type="Pfam" id="PF19028"/>
    </source>
</evidence>
<feature type="non-terminal residue" evidence="5">
    <location>
        <position position="1"/>
    </location>
</feature>
<dbReference type="Gene3D" id="2.20.100.10">
    <property type="entry name" value="Thrombospondin type-1 (TSP1) repeat"/>
    <property type="match status" value="2"/>
</dbReference>